<keyword evidence="3" id="KW-0378">Hydrolase</keyword>
<dbReference type="SUPFAM" id="SSF53474">
    <property type="entry name" value="alpha/beta-Hydrolases"/>
    <property type="match status" value="1"/>
</dbReference>
<feature type="domain" description="Serine aminopeptidase S33" evidence="2">
    <location>
        <begin position="116"/>
        <end position="315"/>
    </location>
</feature>
<dbReference type="InterPro" id="IPR029058">
    <property type="entry name" value="AB_hydrolase_fold"/>
</dbReference>
<feature type="signal peptide" evidence="1">
    <location>
        <begin position="1"/>
        <end position="29"/>
    </location>
</feature>
<dbReference type="GO" id="GO:0016787">
    <property type="term" value="F:hydrolase activity"/>
    <property type="evidence" value="ECO:0007669"/>
    <property type="project" value="UniProtKB-KW"/>
</dbReference>
<proteinExistence type="predicted"/>
<keyword evidence="4" id="KW-1185">Reference proteome</keyword>
<feature type="chain" id="PRO_5045622776" evidence="1">
    <location>
        <begin position="30"/>
        <end position="353"/>
    </location>
</feature>
<dbReference type="PANTHER" id="PTHR43265">
    <property type="entry name" value="ESTERASE ESTD"/>
    <property type="match status" value="1"/>
</dbReference>
<evidence type="ECO:0000313" key="3">
    <source>
        <dbReference type="EMBL" id="WAS99274.1"/>
    </source>
</evidence>
<dbReference type="InterPro" id="IPR053145">
    <property type="entry name" value="AB_hydrolase_Est10"/>
</dbReference>
<organism evidence="3 4">
    <name type="scientific">Nannocystis punicea</name>
    <dbReference type="NCBI Taxonomy" id="2995304"/>
    <lineage>
        <taxon>Bacteria</taxon>
        <taxon>Pseudomonadati</taxon>
        <taxon>Myxococcota</taxon>
        <taxon>Polyangia</taxon>
        <taxon>Nannocystales</taxon>
        <taxon>Nannocystaceae</taxon>
        <taxon>Nannocystis</taxon>
    </lineage>
</organism>
<dbReference type="PROSITE" id="PS51257">
    <property type="entry name" value="PROKAR_LIPOPROTEIN"/>
    <property type="match status" value="1"/>
</dbReference>
<evidence type="ECO:0000259" key="2">
    <source>
        <dbReference type="Pfam" id="PF12146"/>
    </source>
</evidence>
<dbReference type="EMBL" id="CP114040">
    <property type="protein sequence ID" value="WAS99274.1"/>
    <property type="molecule type" value="Genomic_DNA"/>
</dbReference>
<dbReference type="PANTHER" id="PTHR43265:SF1">
    <property type="entry name" value="ESTERASE ESTD"/>
    <property type="match status" value="1"/>
</dbReference>
<dbReference type="Proteomes" id="UP001164459">
    <property type="component" value="Chromosome"/>
</dbReference>
<keyword evidence="1" id="KW-0732">Signal</keyword>
<accession>A0ABY7HK13</accession>
<protein>
    <submittedName>
        <fullName evidence="3">Alpha/beta hydrolase</fullName>
    </submittedName>
</protein>
<evidence type="ECO:0000256" key="1">
    <source>
        <dbReference type="SAM" id="SignalP"/>
    </source>
</evidence>
<dbReference type="Gene3D" id="3.40.50.1820">
    <property type="entry name" value="alpha/beta hydrolase"/>
    <property type="match status" value="1"/>
</dbReference>
<evidence type="ECO:0000313" key="4">
    <source>
        <dbReference type="Proteomes" id="UP001164459"/>
    </source>
</evidence>
<dbReference type="Pfam" id="PF12146">
    <property type="entry name" value="Hydrolase_4"/>
    <property type="match status" value="1"/>
</dbReference>
<name>A0ABY7HK13_9BACT</name>
<gene>
    <name evidence="3" type="ORF">O0S08_24365</name>
</gene>
<dbReference type="InterPro" id="IPR022742">
    <property type="entry name" value="Hydrolase_4"/>
</dbReference>
<sequence>MRKCKLHGCARRWVRGWFPRVVGAALAFAAVACDDAGVAADSADASESRGSEEPAPCPGASSSEIVLATPTGDLAGSLLFPAGCAPFEVVLIHAGSGPTDRDGNSPGIRNDSLRLLAEGLADRGLAVVRFDKRGVADSADAAPSERDLRFDMYVDDAAAWVELLAEDERFRGVTFAGHSEGSLIGMLAAGRSSAAAFVSIAGMGRPPAELLREQAEKFLSGPLRAEALAIIASLEAGQEVAEVSPELYALYRPSVQPYLISLLRHDPAAVIATLTMPIAIVQGTTDIQVSVVDAQLLAMAAPEAELMIFEGMNHVLKAARLDELSQWEAYTNPSLPVVPALIDGVADWLGEVR</sequence>
<dbReference type="RefSeq" id="WP_269041635.1">
    <property type="nucleotide sequence ID" value="NZ_CP114040.1"/>
</dbReference>
<reference evidence="3" key="1">
    <citation type="submission" date="2022-11" db="EMBL/GenBank/DDBJ databases">
        <title>Minimal conservation of predation-associated metabolite biosynthetic gene clusters underscores biosynthetic potential of Myxococcota including descriptions for ten novel species: Archangium lansinium sp. nov., Myxococcus landrumus sp. nov., Nannocystis bai.</title>
        <authorList>
            <person name="Ahearne A."/>
            <person name="Stevens C."/>
            <person name="Dowd S."/>
        </authorList>
    </citation>
    <scope>NUCLEOTIDE SEQUENCE</scope>
    <source>
        <strain evidence="3">Fl3</strain>
    </source>
</reference>